<proteinExistence type="predicted"/>
<gene>
    <name evidence="2" type="ORF">OBE_09750</name>
</gene>
<feature type="transmembrane region" description="Helical" evidence="1">
    <location>
        <begin position="138"/>
        <end position="161"/>
    </location>
</feature>
<keyword evidence="1" id="KW-1133">Transmembrane helix</keyword>
<accession>K1STX8</accession>
<feature type="non-terminal residue" evidence="2">
    <location>
        <position position="1"/>
    </location>
</feature>
<organism evidence="2">
    <name type="scientific">human gut metagenome</name>
    <dbReference type="NCBI Taxonomy" id="408170"/>
    <lineage>
        <taxon>unclassified sequences</taxon>
        <taxon>metagenomes</taxon>
        <taxon>organismal metagenomes</taxon>
    </lineage>
</organism>
<name>K1STX8_9ZZZZ</name>
<evidence type="ECO:0000256" key="1">
    <source>
        <dbReference type="SAM" id="Phobius"/>
    </source>
</evidence>
<sequence length="216" mass="24246">TFAEAIVACLAIILYYLHLFPSKKKKIIMLIGISTIGIMIVYFAVRYFSKNSSIYDKSSGPILYMAQIISAYFTGPDNVAAIFNVDKSFGKEAFKAGIIGAIPFNSTLFGDRGNKLQYYYNIYNRAYGQIPPTIGAGYYYFGFILAPIISILFVKLSLVYYDKAQKINKSIKYISEIFCSITFALGTVMYSPSITLAWFFSWGIPMLILTSFTGEK</sequence>
<keyword evidence="1" id="KW-0812">Transmembrane</keyword>
<keyword evidence="1" id="KW-0472">Membrane</keyword>
<feature type="transmembrane region" description="Helical" evidence="1">
    <location>
        <begin position="27"/>
        <end position="45"/>
    </location>
</feature>
<protein>
    <submittedName>
        <fullName evidence="2">Uncharacterized protein</fullName>
    </submittedName>
</protein>
<dbReference type="EMBL" id="AJWZ01006741">
    <property type="protein sequence ID" value="EKC58924.1"/>
    <property type="molecule type" value="Genomic_DNA"/>
</dbReference>
<dbReference type="AlphaFoldDB" id="K1STX8"/>
<evidence type="ECO:0000313" key="2">
    <source>
        <dbReference type="EMBL" id="EKC58924.1"/>
    </source>
</evidence>
<comment type="caution">
    <text evidence="2">The sequence shown here is derived from an EMBL/GenBank/DDBJ whole genome shotgun (WGS) entry which is preliminary data.</text>
</comment>
<reference evidence="2" key="1">
    <citation type="journal article" date="2013" name="Environ. Microbiol.">
        <title>Microbiota from the distal guts of lean and obese adolescents exhibit partial functional redundancy besides clear differences in community structure.</title>
        <authorList>
            <person name="Ferrer M."/>
            <person name="Ruiz A."/>
            <person name="Lanza F."/>
            <person name="Haange S.B."/>
            <person name="Oberbach A."/>
            <person name="Till H."/>
            <person name="Bargiela R."/>
            <person name="Campoy C."/>
            <person name="Segura M.T."/>
            <person name="Richter M."/>
            <person name="von Bergen M."/>
            <person name="Seifert J."/>
            <person name="Suarez A."/>
        </authorList>
    </citation>
    <scope>NUCLEOTIDE SEQUENCE</scope>
</reference>